<evidence type="ECO:0000256" key="3">
    <source>
        <dbReference type="PROSITE-ProRule" id="PRU00284"/>
    </source>
</evidence>
<evidence type="ECO:0000313" key="7">
    <source>
        <dbReference type="EMBL" id="ROR23970.1"/>
    </source>
</evidence>
<evidence type="ECO:0000256" key="1">
    <source>
        <dbReference type="ARBA" id="ARBA00023224"/>
    </source>
</evidence>
<keyword evidence="1 3" id="KW-0807">Transducer</keyword>
<feature type="transmembrane region" description="Helical" evidence="4">
    <location>
        <begin position="12"/>
        <end position="31"/>
    </location>
</feature>
<dbReference type="Gene3D" id="6.10.340.10">
    <property type="match status" value="1"/>
</dbReference>
<dbReference type="InterPro" id="IPR029151">
    <property type="entry name" value="Sensor-like_sf"/>
</dbReference>
<feature type="transmembrane region" description="Helical" evidence="4">
    <location>
        <begin position="301"/>
        <end position="324"/>
    </location>
</feature>
<accession>A0A3N1XB29</accession>
<evidence type="ECO:0000256" key="2">
    <source>
        <dbReference type="ARBA" id="ARBA00029447"/>
    </source>
</evidence>
<dbReference type="Pfam" id="PF00015">
    <property type="entry name" value="MCPsignal"/>
    <property type="match status" value="1"/>
</dbReference>
<dbReference type="GO" id="GO:0007165">
    <property type="term" value="P:signal transduction"/>
    <property type="evidence" value="ECO:0007669"/>
    <property type="project" value="UniProtKB-KW"/>
</dbReference>
<dbReference type="Pfam" id="PF00672">
    <property type="entry name" value="HAMP"/>
    <property type="match status" value="1"/>
</dbReference>
<sequence>MIFKKISTKMLVILLSVIILSMITLSFVSYWSSRAIIQNQISENMDSELNAQINSIQLKLQKIDTMASQIAKSVENTYSTTKLDQYEKMLESMIFDSDLVLGSGIWFEPYVYDSNEKYVGPYVYKEGDKAVTTYDYSNAEYDYFSYDWYKNAMTDSREPVFSTLYYDETLKATMSSCTAPMYDANDKFIGVITIDTEITLIQDLINNIKVGDKGRATLLTKDGFYITNEDSAKVLAEKITDSGNKSIAALGSEILNNDKGEGHFTEGNQEYEVYYSSVEDLGWKVLIQIPKEEVDRPVNNLFVRLMIISGIALLLSAAVIILLVRNLTKGINKANQFALNLSNGDFTTAEINIKSKDELGQLGNSLNKMLEENRTVIKSISADSKKIIQSGEELTETSEQLTTNFAKIKTAINGINESMMSSSATTEELNASVEEVNSSINILSQETNKSYEMALGIKERAEEVEKISEISFKEATNLAASNEVLLRKSMEDAKIVESIDTMAEVISQIAEQVNLLSLNASIEAARAGEHGKGFAVVAKEIGSLAFQTTSAIQEIKQTNTKVLEAFQNITNNSNQLLFFIKDRVTPDYKNFVRVANQYGQDAKDIQSTVSKIADMTNSIDKIIGEVSGAIQDIAISSQNTALNSGEILNNVDVVYGLANNIAQLIDKEKEISDDLDGMVKKFNI</sequence>
<keyword evidence="4" id="KW-1133">Transmembrane helix</keyword>
<evidence type="ECO:0000259" key="5">
    <source>
        <dbReference type="PROSITE" id="PS50111"/>
    </source>
</evidence>
<proteinExistence type="inferred from homology"/>
<dbReference type="CDD" id="cd06225">
    <property type="entry name" value="HAMP"/>
    <property type="match status" value="1"/>
</dbReference>
<dbReference type="PROSITE" id="PS50885">
    <property type="entry name" value="HAMP"/>
    <property type="match status" value="1"/>
</dbReference>
<dbReference type="InterPro" id="IPR004089">
    <property type="entry name" value="MCPsignal_dom"/>
</dbReference>
<dbReference type="EMBL" id="RJVG01000012">
    <property type="protein sequence ID" value="ROR23970.1"/>
    <property type="molecule type" value="Genomic_DNA"/>
</dbReference>
<dbReference type="InterPro" id="IPR003660">
    <property type="entry name" value="HAMP_dom"/>
</dbReference>
<dbReference type="Proteomes" id="UP000273083">
    <property type="component" value="Unassembled WGS sequence"/>
</dbReference>
<dbReference type="PROSITE" id="PS50111">
    <property type="entry name" value="CHEMOTAXIS_TRANSDUC_2"/>
    <property type="match status" value="1"/>
</dbReference>
<gene>
    <name evidence="7" type="ORF">EDD66_112101</name>
</gene>
<dbReference type="Gene3D" id="1.10.287.950">
    <property type="entry name" value="Methyl-accepting chemotaxis protein"/>
    <property type="match status" value="1"/>
</dbReference>
<name>A0A3N1XB29_9FIRM</name>
<protein>
    <submittedName>
        <fullName evidence="7">Methyl-accepting chemotaxis sensory transducer with Cache sensor</fullName>
    </submittedName>
</protein>
<comment type="similarity">
    <text evidence="2">Belongs to the methyl-accepting chemotaxis (MCP) protein family.</text>
</comment>
<dbReference type="RefSeq" id="WP_123610582.1">
    <property type="nucleotide sequence ID" value="NZ_RJVG01000012.1"/>
</dbReference>
<dbReference type="Pfam" id="PF22673">
    <property type="entry name" value="MCP-like_PDC_1"/>
    <property type="match status" value="1"/>
</dbReference>
<dbReference type="SMART" id="SM00283">
    <property type="entry name" value="MA"/>
    <property type="match status" value="1"/>
</dbReference>
<keyword evidence="8" id="KW-1185">Reference proteome</keyword>
<dbReference type="OrthoDB" id="9760371at2"/>
<evidence type="ECO:0000256" key="4">
    <source>
        <dbReference type="SAM" id="Phobius"/>
    </source>
</evidence>
<keyword evidence="4" id="KW-0812">Transmembrane</keyword>
<keyword evidence="4" id="KW-0472">Membrane</keyword>
<evidence type="ECO:0000259" key="6">
    <source>
        <dbReference type="PROSITE" id="PS50885"/>
    </source>
</evidence>
<dbReference type="AlphaFoldDB" id="A0A3N1XB29"/>
<dbReference type="GO" id="GO:0016020">
    <property type="term" value="C:membrane"/>
    <property type="evidence" value="ECO:0007669"/>
    <property type="project" value="InterPro"/>
</dbReference>
<dbReference type="CDD" id="cd12913">
    <property type="entry name" value="PDC1_MCP_like"/>
    <property type="match status" value="1"/>
</dbReference>
<dbReference type="CDD" id="cd12912">
    <property type="entry name" value="PDC2_MCP_like"/>
    <property type="match status" value="1"/>
</dbReference>
<feature type="domain" description="Methyl-accepting transducer" evidence="5">
    <location>
        <begin position="397"/>
        <end position="641"/>
    </location>
</feature>
<dbReference type="Gene3D" id="3.30.450.20">
    <property type="entry name" value="PAS domain"/>
    <property type="match status" value="2"/>
</dbReference>
<organism evidence="7 8">
    <name type="scientific">Mobilisporobacter senegalensis</name>
    <dbReference type="NCBI Taxonomy" id="1329262"/>
    <lineage>
        <taxon>Bacteria</taxon>
        <taxon>Bacillati</taxon>
        <taxon>Bacillota</taxon>
        <taxon>Clostridia</taxon>
        <taxon>Lachnospirales</taxon>
        <taxon>Lachnospiraceae</taxon>
        <taxon>Mobilisporobacter</taxon>
    </lineage>
</organism>
<comment type="caution">
    <text evidence="7">The sequence shown here is derived from an EMBL/GenBank/DDBJ whole genome shotgun (WGS) entry which is preliminary data.</text>
</comment>
<dbReference type="SUPFAM" id="SSF58104">
    <property type="entry name" value="Methyl-accepting chemotaxis protein (MCP) signaling domain"/>
    <property type="match status" value="1"/>
</dbReference>
<dbReference type="PANTHER" id="PTHR32089">
    <property type="entry name" value="METHYL-ACCEPTING CHEMOTAXIS PROTEIN MCPB"/>
    <property type="match status" value="1"/>
</dbReference>
<evidence type="ECO:0000313" key="8">
    <source>
        <dbReference type="Proteomes" id="UP000273083"/>
    </source>
</evidence>
<feature type="domain" description="HAMP" evidence="6">
    <location>
        <begin position="325"/>
        <end position="378"/>
    </location>
</feature>
<dbReference type="PANTHER" id="PTHR32089:SF112">
    <property type="entry name" value="LYSOZYME-LIKE PROTEIN-RELATED"/>
    <property type="match status" value="1"/>
</dbReference>
<reference evidence="7 8" key="1">
    <citation type="submission" date="2018-11" db="EMBL/GenBank/DDBJ databases">
        <title>Genomic Encyclopedia of Type Strains, Phase IV (KMG-IV): sequencing the most valuable type-strain genomes for metagenomic binning, comparative biology and taxonomic classification.</title>
        <authorList>
            <person name="Goeker M."/>
        </authorList>
    </citation>
    <scope>NUCLEOTIDE SEQUENCE [LARGE SCALE GENOMIC DNA]</scope>
    <source>
        <strain evidence="7 8">DSM 26537</strain>
    </source>
</reference>
<dbReference type="SUPFAM" id="SSF103190">
    <property type="entry name" value="Sensory domain-like"/>
    <property type="match status" value="1"/>
</dbReference>